<evidence type="ECO:0000259" key="2">
    <source>
        <dbReference type="PROSITE" id="PS50995"/>
    </source>
</evidence>
<evidence type="ECO:0000256" key="1">
    <source>
        <dbReference type="SAM" id="MobiDB-lite"/>
    </source>
</evidence>
<dbReference type="InterPro" id="IPR036388">
    <property type="entry name" value="WH-like_DNA-bd_sf"/>
</dbReference>
<dbReference type="EMBL" id="JAAGKO020000005">
    <property type="protein sequence ID" value="MDI5962135.1"/>
    <property type="molecule type" value="Genomic_DNA"/>
</dbReference>
<accession>A0AA90H5A5</accession>
<dbReference type="InterPro" id="IPR000835">
    <property type="entry name" value="HTH_MarR-typ"/>
</dbReference>
<reference evidence="4 5" key="1">
    <citation type="submission" date="2023-05" db="EMBL/GenBank/DDBJ databases">
        <title>Streptantibioticus silvisoli sp. nov., acidotolerant actinomycetes 1 from pine litter.</title>
        <authorList>
            <person name="Swiecimska M."/>
            <person name="Golinska P."/>
            <person name="Sangal V."/>
            <person name="Wachnowicz B."/>
            <person name="Goodfellow M."/>
        </authorList>
    </citation>
    <scope>NUCLEOTIDE SEQUENCE</scope>
    <source>
        <strain evidence="4">SL13</strain>
        <strain evidence="3 5">SL54</strain>
    </source>
</reference>
<dbReference type="PANTHER" id="PTHR33164:SF99">
    <property type="entry name" value="MARR FAMILY REGULATORY PROTEIN"/>
    <property type="match status" value="1"/>
</dbReference>
<dbReference type="RefSeq" id="WP_271313113.1">
    <property type="nucleotide sequence ID" value="NZ_JAAGKO020000005.1"/>
</dbReference>
<dbReference type="InterPro" id="IPR036390">
    <property type="entry name" value="WH_DNA-bd_sf"/>
</dbReference>
<dbReference type="GO" id="GO:0006950">
    <property type="term" value="P:response to stress"/>
    <property type="evidence" value="ECO:0007669"/>
    <property type="project" value="TreeGrafter"/>
</dbReference>
<evidence type="ECO:0000313" key="4">
    <source>
        <dbReference type="EMBL" id="MDI5974373.1"/>
    </source>
</evidence>
<dbReference type="AlphaFoldDB" id="A0AA90H5A5"/>
<organism evidence="4">
    <name type="scientific">Streptantibioticus silvisoli</name>
    <dbReference type="NCBI Taxonomy" id="2705255"/>
    <lineage>
        <taxon>Bacteria</taxon>
        <taxon>Bacillati</taxon>
        <taxon>Actinomycetota</taxon>
        <taxon>Actinomycetes</taxon>
        <taxon>Kitasatosporales</taxon>
        <taxon>Streptomycetaceae</taxon>
        <taxon>Streptantibioticus</taxon>
    </lineage>
</organism>
<evidence type="ECO:0000313" key="3">
    <source>
        <dbReference type="EMBL" id="MDI5962135.1"/>
    </source>
</evidence>
<dbReference type="InterPro" id="IPR039422">
    <property type="entry name" value="MarR/SlyA-like"/>
</dbReference>
<dbReference type="PROSITE" id="PS50995">
    <property type="entry name" value="HTH_MARR_2"/>
    <property type="match status" value="1"/>
</dbReference>
<comment type="caution">
    <text evidence="4">The sequence shown here is derived from an EMBL/GenBank/DDBJ whole genome shotgun (WGS) entry which is preliminary data.</text>
</comment>
<dbReference type="GO" id="GO:0003700">
    <property type="term" value="F:DNA-binding transcription factor activity"/>
    <property type="evidence" value="ECO:0007669"/>
    <property type="project" value="InterPro"/>
</dbReference>
<proteinExistence type="predicted"/>
<protein>
    <submittedName>
        <fullName evidence="4">MarR family transcriptional regulator</fullName>
    </submittedName>
</protein>
<keyword evidence="5" id="KW-1185">Reference proteome</keyword>
<dbReference type="Pfam" id="PF12802">
    <property type="entry name" value="MarR_2"/>
    <property type="match status" value="1"/>
</dbReference>
<dbReference type="EMBL" id="JABXJJ020000072">
    <property type="protein sequence ID" value="MDI5974373.1"/>
    <property type="molecule type" value="Genomic_DNA"/>
</dbReference>
<name>A0AA90H5A5_9ACTN</name>
<evidence type="ECO:0000313" key="5">
    <source>
        <dbReference type="Proteomes" id="UP001156398"/>
    </source>
</evidence>
<dbReference type="Gene3D" id="1.10.10.10">
    <property type="entry name" value="Winged helix-like DNA-binding domain superfamily/Winged helix DNA-binding domain"/>
    <property type="match status" value="1"/>
</dbReference>
<dbReference type="SMART" id="SM00347">
    <property type="entry name" value="HTH_MARR"/>
    <property type="match status" value="1"/>
</dbReference>
<feature type="domain" description="HTH marR-type" evidence="2">
    <location>
        <begin position="23"/>
        <end position="155"/>
    </location>
</feature>
<dbReference type="SUPFAM" id="SSF46785">
    <property type="entry name" value="Winged helix' DNA-binding domain"/>
    <property type="match status" value="1"/>
</dbReference>
<feature type="region of interest" description="Disordered" evidence="1">
    <location>
        <begin position="156"/>
        <end position="178"/>
    </location>
</feature>
<dbReference type="PANTHER" id="PTHR33164">
    <property type="entry name" value="TRANSCRIPTIONAL REGULATOR, MARR FAMILY"/>
    <property type="match status" value="1"/>
</dbReference>
<gene>
    <name evidence="3" type="ORF">POF43_005285</name>
    <name evidence="4" type="ORF">POF50_034365</name>
</gene>
<sequence length="178" mass="19993">MSAQGEPEAAEPHWLTADQLAAWRGFMNLLQRLPTALEWQLQRDAQLSFIEYYVLALLSDLPERRMRMSELAARANSELSRLSHMVGRLEKRGLLRREPDPCDGRYTHAILTDAGYAYLAEAAPGHVGRVRELFIDVLDPEELQTLRRCAEKVGARIDGSPEKGGTGRAENPVGQRGR</sequence>
<dbReference type="Proteomes" id="UP001156398">
    <property type="component" value="Unassembled WGS sequence"/>
</dbReference>